<accession>A0A2W7BWC3</accession>
<comment type="caution">
    <text evidence="1">The sequence shown here is derived from an EMBL/GenBank/DDBJ whole genome shotgun (WGS) entry which is preliminary data.</text>
</comment>
<dbReference type="Proteomes" id="UP000248616">
    <property type="component" value="Unassembled WGS sequence"/>
</dbReference>
<dbReference type="RefSeq" id="WP_111547745.1">
    <property type="nucleotide sequence ID" value="NZ_MZXV01000064.1"/>
</dbReference>
<evidence type="ECO:0000313" key="1">
    <source>
        <dbReference type="EMBL" id="PZV34904.1"/>
    </source>
</evidence>
<dbReference type="EMBL" id="MZXV01000064">
    <property type="protein sequence ID" value="PZV34904.1"/>
    <property type="molecule type" value="Genomic_DNA"/>
</dbReference>
<sequence>MNEIDADDHTDDLFSTPSDVELLQLLLADLHDDLAGRLGRYHYLIDHGRSLGIGGTLLFGGTVAHTALIEARSSFVHGNFAATILLCQSLAENTLAGFLHVAGEDLPPKVGFHETLRRSSANGFLSSGEVTDLKRLADLRNPLSHFRNVNDPDNLVRRSVTGGELAEDVLAHDAHFAIATAIRLMSKAPFRVG</sequence>
<dbReference type="AlphaFoldDB" id="A0A2W7BWC3"/>
<name>A0A2W7BWC3_9HYPH</name>
<keyword evidence="2" id="KW-1185">Reference proteome</keyword>
<organism evidence="1 2">
    <name type="scientific">Mesorhizobium kowhaii</name>
    <dbReference type="NCBI Taxonomy" id="1300272"/>
    <lineage>
        <taxon>Bacteria</taxon>
        <taxon>Pseudomonadati</taxon>
        <taxon>Pseudomonadota</taxon>
        <taxon>Alphaproteobacteria</taxon>
        <taxon>Hyphomicrobiales</taxon>
        <taxon>Phyllobacteriaceae</taxon>
        <taxon>Mesorhizobium</taxon>
    </lineage>
</organism>
<evidence type="ECO:0000313" key="2">
    <source>
        <dbReference type="Proteomes" id="UP000248616"/>
    </source>
</evidence>
<reference evidence="2" key="1">
    <citation type="submission" date="2017-03" db="EMBL/GenBank/DDBJ databases">
        <authorList>
            <person name="Safronova V.I."/>
            <person name="Sazanova A.L."/>
            <person name="Chirak E.R."/>
        </authorList>
    </citation>
    <scope>NUCLEOTIDE SEQUENCE [LARGE SCALE GENOMIC DNA]</scope>
    <source>
        <strain evidence="2">Ach-343</strain>
    </source>
</reference>
<gene>
    <name evidence="1" type="ORF">B5V02_30130</name>
</gene>
<protein>
    <submittedName>
        <fullName evidence="1">Uncharacterized protein</fullName>
    </submittedName>
</protein>
<dbReference type="OrthoDB" id="8444314at2"/>
<proteinExistence type="predicted"/>